<feature type="compositionally biased region" description="Polar residues" evidence="1">
    <location>
        <begin position="75"/>
        <end position="91"/>
    </location>
</feature>
<dbReference type="PROSITE" id="PS50076">
    <property type="entry name" value="DNAJ_2"/>
    <property type="match status" value="1"/>
</dbReference>
<dbReference type="OrthoDB" id="10265645at2759"/>
<evidence type="ECO:0000313" key="3">
    <source>
        <dbReference type="EMBL" id="EED22725.1"/>
    </source>
</evidence>
<dbReference type="eggNOG" id="KOG0714">
    <property type="taxonomic scope" value="Eukaryota"/>
</dbReference>
<sequence>MGKSKDYYKILHVNPDLDQDGIKKQYRHLAKQYHPDKHPGEEAVYNSKFQDLQEAYDILSNEKKRKEYDRNRWTTYASNTPSSAGQRTGWNRQEGFPKRDPLFQQRGNAGPNYGNPGTSRSSFQQNSASTKHPNWKGFNAGSFRSPNMFPRESSTKHMNAKRQGFNPGTASGDEPMASGTSSYSKARRSDHISEIFESVPEARPQSQGGERTHLSREDISRDNLGAGSVDPPLTKDGEGKEAKTRQTDSTTPEMPPNTNPTAPVPSSHYRRPYVSTEDEENATSETVTSDAPFQSSDFQLPQPPILNVEQNDLHKNLEEITLYIMKWSDFQREVIQKLSETRVTHIEAVARNIKVSSDIMKRQREAYEEYTRIRKHWNIAQEQYQKCILRLTEIYRSLRTL</sequence>
<evidence type="ECO:0000256" key="1">
    <source>
        <dbReference type="SAM" id="MobiDB-lite"/>
    </source>
</evidence>
<dbReference type="Gene3D" id="1.10.287.110">
    <property type="entry name" value="DnaJ domain"/>
    <property type="match status" value="1"/>
</dbReference>
<dbReference type="InterPro" id="IPR018253">
    <property type="entry name" value="DnaJ_domain_CS"/>
</dbReference>
<dbReference type="Pfam" id="PF00226">
    <property type="entry name" value="DnaJ"/>
    <property type="match status" value="1"/>
</dbReference>
<dbReference type="PROSITE" id="PS00636">
    <property type="entry name" value="DNAJ_1"/>
    <property type="match status" value="1"/>
</dbReference>
<protein>
    <submittedName>
        <fullName evidence="3">Chaperone protein DNAj, putative</fullName>
    </submittedName>
</protein>
<keyword evidence="4" id="KW-1185">Reference proteome</keyword>
<dbReference type="InParanoid" id="B8LX75"/>
<feature type="region of interest" description="Disordered" evidence="1">
    <location>
        <begin position="75"/>
        <end position="303"/>
    </location>
</feature>
<organism evidence="3 4">
    <name type="scientific">Talaromyces stipitatus (strain ATCC 10500 / CBS 375.48 / QM 6759 / NRRL 1006)</name>
    <name type="common">Penicillium stipitatum</name>
    <dbReference type="NCBI Taxonomy" id="441959"/>
    <lineage>
        <taxon>Eukaryota</taxon>
        <taxon>Fungi</taxon>
        <taxon>Dikarya</taxon>
        <taxon>Ascomycota</taxon>
        <taxon>Pezizomycotina</taxon>
        <taxon>Eurotiomycetes</taxon>
        <taxon>Eurotiomycetidae</taxon>
        <taxon>Eurotiales</taxon>
        <taxon>Trichocomaceae</taxon>
        <taxon>Talaromyces</taxon>
        <taxon>Talaromyces sect. Talaromyces</taxon>
    </lineage>
</organism>
<dbReference type="Proteomes" id="UP000001745">
    <property type="component" value="Unassembled WGS sequence"/>
</dbReference>
<dbReference type="PANTHER" id="PTHR24074">
    <property type="entry name" value="CO-CHAPERONE PROTEIN DJLA"/>
    <property type="match status" value="1"/>
</dbReference>
<feature type="compositionally biased region" description="Polar residues" evidence="1">
    <location>
        <begin position="283"/>
        <end position="299"/>
    </location>
</feature>
<dbReference type="PRINTS" id="PR00625">
    <property type="entry name" value="JDOMAIN"/>
</dbReference>
<dbReference type="AlphaFoldDB" id="B8LX75"/>
<dbReference type="SUPFAM" id="SSF46565">
    <property type="entry name" value="Chaperone J-domain"/>
    <property type="match status" value="1"/>
</dbReference>
<dbReference type="CDD" id="cd06257">
    <property type="entry name" value="DnaJ"/>
    <property type="match status" value="1"/>
</dbReference>
<dbReference type="InterPro" id="IPR050817">
    <property type="entry name" value="DjlA_DnaK_co-chaperone"/>
</dbReference>
<accession>B8LX75</accession>
<reference evidence="4" key="1">
    <citation type="journal article" date="2015" name="Genome Announc.">
        <title>Genome sequence of the AIDS-associated pathogen Penicillium marneffei (ATCC18224) and its near taxonomic relative Talaromyces stipitatus (ATCC10500).</title>
        <authorList>
            <person name="Nierman W.C."/>
            <person name="Fedorova-Abrams N.D."/>
            <person name="Andrianopoulos A."/>
        </authorList>
    </citation>
    <scope>NUCLEOTIDE SEQUENCE [LARGE SCALE GENOMIC DNA]</scope>
    <source>
        <strain evidence="4">ATCC 10500 / CBS 375.48 / QM 6759 / NRRL 1006</strain>
    </source>
</reference>
<evidence type="ECO:0000259" key="2">
    <source>
        <dbReference type="PROSITE" id="PS50076"/>
    </source>
</evidence>
<name>B8LX75_TALSN</name>
<evidence type="ECO:0000313" key="4">
    <source>
        <dbReference type="Proteomes" id="UP000001745"/>
    </source>
</evidence>
<feature type="compositionally biased region" description="Polar residues" evidence="1">
    <location>
        <begin position="115"/>
        <end position="132"/>
    </location>
</feature>
<dbReference type="OMA" id="QDVIPHF"/>
<dbReference type="STRING" id="441959.B8LX75"/>
<feature type="domain" description="J" evidence="2">
    <location>
        <begin position="6"/>
        <end position="72"/>
    </location>
</feature>
<dbReference type="HOGENOM" id="CLU_687308_0_0_1"/>
<dbReference type="InterPro" id="IPR001623">
    <property type="entry name" value="DnaJ_domain"/>
</dbReference>
<dbReference type="InterPro" id="IPR036869">
    <property type="entry name" value="J_dom_sf"/>
</dbReference>
<dbReference type="SMART" id="SM00271">
    <property type="entry name" value="DnaJ"/>
    <property type="match status" value="1"/>
</dbReference>
<feature type="compositionally biased region" description="Basic and acidic residues" evidence="1">
    <location>
        <begin position="210"/>
        <end position="221"/>
    </location>
</feature>
<dbReference type="EMBL" id="EQ962652">
    <property type="protein sequence ID" value="EED22725.1"/>
    <property type="molecule type" value="Genomic_DNA"/>
</dbReference>
<dbReference type="GeneID" id="8101042"/>
<dbReference type="VEuPathDB" id="FungiDB:TSTA_062130"/>
<gene>
    <name evidence="3" type="ORF">TSTA_062130</name>
</gene>
<dbReference type="PhylomeDB" id="B8LX75"/>
<proteinExistence type="predicted"/>
<dbReference type="RefSeq" id="XP_002340112.1">
    <property type="nucleotide sequence ID" value="XM_002340071.1"/>
</dbReference>
<feature type="compositionally biased region" description="Basic and acidic residues" evidence="1">
    <location>
        <begin position="233"/>
        <end position="246"/>
    </location>
</feature>